<evidence type="ECO:0000256" key="2">
    <source>
        <dbReference type="SAM" id="Phobius"/>
    </source>
</evidence>
<dbReference type="InterPro" id="IPR027485">
    <property type="entry name" value="AMMECR1_N"/>
</dbReference>
<dbReference type="EMBL" id="PFBQ01000018">
    <property type="protein sequence ID" value="PIR80977.1"/>
    <property type="molecule type" value="Genomic_DNA"/>
</dbReference>
<dbReference type="Gene3D" id="3.40.830.10">
    <property type="entry name" value="LigB-like"/>
    <property type="match status" value="1"/>
</dbReference>
<dbReference type="PANTHER" id="PTHR11060">
    <property type="entry name" value="PROTEIN MEMO1"/>
    <property type="match status" value="1"/>
</dbReference>
<dbReference type="Gene3D" id="3.30.1490.150">
    <property type="entry name" value="Hypothetical protein ph0010, domain 2"/>
    <property type="match status" value="1"/>
</dbReference>
<evidence type="ECO:0000256" key="1">
    <source>
        <dbReference type="ARBA" id="ARBA00006315"/>
    </source>
</evidence>
<dbReference type="Proteomes" id="UP000229128">
    <property type="component" value="Unassembled WGS sequence"/>
</dbReference>
<accession>A0A2H0U6F1</accession>
<dbReference type="InterPro" id="IPR023473">
    <property type="entry name" value="AMMECR1"/>
</dbReference>
<gene>
    <name evidence="4" type="ORF">COU24_00990</name>
</gene>
<dbReference type="InterPro" id="IPR036071">
    <property type="entry name" value="AMMECR1_dom_sf"/>
</dbReference>
<sequence>MLMSRKLIFIILIIIFVSLALFIFLPKKQNPEQINPLKNMPVITQNQIIRQPAVAGQFYPADKKELNDMLEQFLTRATTTDIAGRPQILIVPHAGYVFSGQTAADAFKTVAGQPYQTVIILGSSHNYPVVGLALYNGDAVATPLGQIKVNKKMVDKLINNQSAVDDKTNIFINNDIHTPEHSLEVQLPFLQKTLAPGWQVVLGLTNNDDLKTLSSIAEDLNKIIQKYPSTLIVISSDLSHYPSAQDAVYSDHKILEAILSEDASELEEATEKIMAENLPNLVTCACGASAIKIGMLIADKLELTGTKLHYSNSGDTEYGDKNKVVGYSAVVFTKNQQPTINNQQYLSPQEQTAALQLARNTLELTFGLTKEKFTDYQKYPVFAEKRGVFVTLRKNGELRGCIGLIEPVSELGSGIIEMAKATAFNDSRFSPLTKEELNKIEIEISVLTPPQKISDPEKEIDLGKHGVIVRSGSHSGVFLPQVATETGWDLETFMGQLCSQKAGLPANCWKNGSVTIYTFEAQVFEEK</sequence>
<dbReference type="AlphaFoldDB" id="A0A2H0U6F1"/>
<dbReference type="PANTHER" id="PTHR11060:SF0">
    <property type="entry name" value="PROTEIN MEMO1"/>
    <property type="match status" value="1"/>
</dbReference>
<dbReference type="NCBIfam" id="TIGR04335">
    <property type="entry name" value="AmmeMemoSam_A"/>
    <property type="match status" value="1"/>
</dbReference>
<organism evidence="4 5">
    <name type="scientific">Candidatus Kuenenbacteria bacterium CG10_big_fil_rev_8_21_14_0_10_39_14</name>
    <dbReference type="NCBI Taxonomy" id="1974619"/>
    <lineage>
        <taxon>Bacteria</taxon>
        <taxon>Candidatus Kueneniibacteriota</taxon>
    </lineage>
</organism>
<comment type="similarity">
    <text evidence="1">Belongs to the MEMO1 family.</text>
</comment>
<reference evidence="5" key="1">
    <citation type="submission" date="2017-09" db="EMBL/GenBank/DDBJ databases">
        <title>Depth-based differentiation of microbial function through sediment-hosted aquifers and enrichment of novel symbionts in the deep terrestrial subsurface.</title>
        <authorList>
            <person name="Probst A.J."/>
            <person name="Ladd B."/>
            <person name="Jarett J.K."/>
            <person name="Geller-Mcgrath D.E."/>
            <person name="Sieber C.M.K."/>
            <person name="Emerson J.B."/>
            <person name="Anantharaman K."/>
            <person name="Thomas B.C."/>
            <person name="Malmstrom R."/>
            <person name="Stieglmeier M."/>
            <person name="Klingl A."/>
            <person name="Woyke T."/>
            <person name="Ryan C.M."/>
            <person name="Banfield J.F."/>
        </authorList>
    </citation>
    <scope>NUCLEOTIDE SEQUENCE [LARGE SCALE GENOMIC DNA]</scope>
</reference>
<keyword evidence="2" id="KW-0472">Membrane</keyword>
<dbReference type="InterPro" id="IPR002733">
    <property type="entry name" value="AMMECR1_domain"/>
</dbReference>
<dbReference type="NCBIfam" id="TIGR00296">
    <property type="entry name" value="TIGR00296 family protein"/>
    <property type="match status" value="1"/>
</dbReference>
<name>A0A2H0U6F1_9BACT</name>
<dbReference type="SUPFAM" id="SSF143447">
    <property type="entry name" value="AMMECR1-like"/>
    <property type="match status" value="1"/>
</dbReference>
<comment type="caution">
    <text evidence="4">The sequence shown here is derived from an EMBL/GenBank/DDBJ whole genome shotgun (WGS) entry which is preliminary data.</text>
</comment>
<proteinExistence type="inferred from homology"/>
<dbReference type="CDD" id="cd07361">
    <property type="entry name" value="MEMO_like"/>
    <property type="match status" value="1"/>
</dbReference>
<dbReference type="PROSITE" id="PS51112">
    <property type="entry name" value="AMMECR1"/>
    <property type="match status" value="1"/>
</dbReference>
<evidence type="ECO:0000259" key="3">
    <source>
        <dbReference type="PROSITE" id="PS51112"/>
    </source>
</evidence>
<dbReference type="Pfam" id="PF01875">
    <property type="entry name" value="Memo"/>
    <property type="match status" value="1"/>
</dbReference>
<keyword evidence="2" id="KW-1133">Transmembrane helix</keyword>
<feature type="transmembrane region" description="Helical" evidence="2">
    <location>
        <begin position="7"/>
        <end position="25"/>
    </location>
</feature>
<dbReference type="InterPro" id="IPR002737">
    <property type="entry name" value="MEMO1_fam"/>
</dbReference>
<dbReference type="Pfam" id="PF01871">
    <property type="entry name" value="AMMECR1"/>
    <property type="match status" value="1"/>
</dbReference>
<dbReference type="InterPro" id="IPR027623">
    <property type="entry name" value="AmmeMemoSam_A"/>
</dbReference>
<dbReference type="NCBIfam" id="TIGR04336">
    <property type="entry name" value="AmmeMemoSam_B"/>
    <property type="match status" value="1"/>
</dbReference>
<evidence type="ECO:0000313" key="5">
    <source>
        <dbReference type="Proteomes" id="UP000229128"/>
    </source>
</evidence>
<feature type="domain" description="AMMECR1" evidence="3">
    <location>
        <begin position="349"/>
        <end position="527"/>
    </location>
</feature>
<dbReference type="Gene3D" id="3.30.700.20">
    <property type="entry name" value="Hypothetical protein ph0010, domain 1"/>
    <property type="match status" value="1"/>
</dbReference>
<evidence type="ECO:0000313" key="4">
    <source>
        <dbReference type="EMBL" id="PIR80977.1"/>
    </source>
</evidence>
<keyword evidence="2" id="KW-0812">Transmembrane</keyword>
<protein>
    <recommendedName>
        <fullName evidence="3">AMMECR1 domain-containing protein</fullName>
    </recommendedName>
</protein>